<evidence type="ECO:0000256" key="2">
    <source>
        <dbReference type="ARBA" id="ARBA00023033"/>
    </source>
</evidence>
<proteinExistence type="predicted"/>
<dbReference type="AlphaFoldDB" id="A0A2K9Z6B7"/>
<dbReference type="InterPro" id="IPR022290">
    <property type="entry name" value="LLM_Atu2307-like"/>
</dbReference>
<accession>A0A2K9Z6B7</accession>
<feature type="domain" description="Luciferase-like" evidence="3">
    <location>
        <begin position="35"/>
        <end position="336"/>
    </location>
</feature>
<dbReference type="InterPro" id="IPR050766">
    <property type="entry name" value="Bact_Lucif_Oxidored"/>
</dbReference>
<dbReference type="EMBL" id="CP025012">
    <property type="protein sequence ID" value="AUW43795.1"/>
    <property type="molecule type" value="Genomic_DNA"/>
</dbReference>
<dbReference type="InterPro" id="IPR011251">
    <property type="entry name" value="Luciferase-like_dom"/>
</dbReference>
<organism evidence="4 5">
    <name type="scientific">Rhizobium leguminosarum</name>
    <dbReference type="NCBI Taxonomy" id="384"/>
    <lineage>
        <taxon>Bacteria</taxon>
        <taxon>Pseudomonadati</taxon>
        <taxon>Pseudomonadota</taxon>
        <taxon>Alphaproteobacteria</taxon>
        <taxon>Hyphomicrobiales</taxon>
        <taxon>Rhizobiaceae</taxon>
        <taxon>Rhizobium/Agrobacterium group</taxon>
        <taxon>Rhizobium</taxon>
    </lineage>
</organism>
<protein>
    <submittedName>
        <fullName evidence="4">Luciferase</fullName>
    </submittedName>
</protein>
<evidence type="ECO:0000313" key="4">
    <source>
        <dbReference type="EMBL" id="AUW43795.1"/>
    </source>
</evidence>
<dbReference type="PANTHER" id="PTHR30137">
    <property type="entry name" value="LUCIFERASE-LIKE MONOOXYGENASE"/>
    <property type="match status" value="1"/>
</dbReference>
<dbReference type="Pfam" id="PF00296">
    <property type="entry name" value="Bac_luciferase"/>
    <property type="match status" value="1"/>
</dbReference>
<evidence type="ECO:0000259" key="3">
    <source>
        <dbReference type="Pfam" id="PF00296"/>
    </source>
</evidence>
<dbReference type="Gene3D" id="3.20.20.30">
    <property type="entry name" value="Luciferase-like domain"/>
    <property type="match status" value="1"/>
</dbReference>
<gene>
    <name evidence="4" type="ORF">CUJ84_Chr003458</name>
</gene>
<dbReference type="InterPro" id="IPR036661">
    <property type="entry name" value="Luciferase-like_sf"/>
</dbReference>
<dbReference type="Proteomes" id="UP000238523">
    <property type="component" value="Chromosome"/>
</dbReference>
<dbReference type="NCBIfam" id="TIGR03858">
    <property type="entry name" value="LLM_2I7G"/>
    <property type="match status" value="1"/>
</dbReference>
<dbReference type="CDD" id="cd01097">
    <property type="entry name" value="Tetrahydromethanopterin_reductase"/>
    <property type="match status" value="1"/>
</dbReference>
<evidence type="ECO:0000313" key="5">
    <source>
        <dbReference type="Proteomes" id="UP000238523"/>
    </source>
</evidence>
<keyword evidence="1" id="KW-0560">Oxidoreductase</keyword>
<dbReference type="PANTHER" id="PTHR30137:SF8">
    <property type="entry name" value="BLR5498 PROTEIN"/>
    <property type="match status" value="1"/>
</dbReference>
<name>A0A2K9Z6B7_RHILE</name>
<dbReference type="SUPFAM" id="SSF51679">
    <property type="entry name" value="Bacterial luciferase-like"/>
    <property type="match status" value="1"/>
</dbReference>
<dbReference type="GO" id="GO:0004497">
    <property type="term" value="F:monooxygenase activity"/>
    <property type="evidence" value="ECO:0007669"/>
    <property type="project" value="UniProtKB-KW"/>
</dbReference>
<dbReference type="GO" id="GO:0005829">
    <property type="term" value="C:cytosol"/>
    <property type="evidence" value="ECO:0007669"/>
    <property type="project" value="TreeGrafter"/>
</dbReference>
<reference evidence="4 5" key="1">
    <citation type="submission" date="2017-11" db="EMBL/GenBank/DDBJ databases">
        <title>Complete genome of Rhizobium leguminosarum Norway, an ineffective micro-symbiont.</title>
        <authorList>
            <person name="Hoffrichter A."/>
            <person name="Liang J."/>
            <person name="Brachmann A."/>
            <person name="Marin M."/>
        </authorList>
    </citation>
    <scope>NUCLEOTIDE SEQUENCE [LARGE SCALE GENOMIC DNA]</scope>
    <source>
        <strain evidence="4 5">Norway</strain>
    </source>
</reference>
<keyword evidence="2" id="KW-0503">Monooxygenase</keyword>
<sequence length="387" mass="42594">MSPIEILEQSVPEFVFALYPRHPYLSREFNRMPMMELGLYTFADVNPNPSRSKGAEGAERLKHLIEEIELADQVGLDVFGLGEHHRPDYAASAPAVVLAAAAVKTRNIRLTSAVTVLSSDDPVRVFQQFSTLDLISNGRAEIMAGRGSFIESFPLFGYNLEDYDQLFEEKLDLLLALRDGEVVEWKGELRAPINGRGVYPRPLQDPLPLWVAVGGTPQSVARAGALGLPVALAIIGGEPRRFAPLFDLYREAARRAGQDQAKLKTSINVHGFIADTTEAAANQFYGPQAEVMNRIGRERGWGPTNRAHFDMSRGPNGALFVGDPEAVAEKIIAHHALFKNDRFLLQMAIGLMPHAEIMRGIELYGTKVAPIVRKALTERGEEAKATA</sequence>
<evidence type="ECO:0000256" key="1">
    <source>
        <dbReference type="ARBA" id="ARBA00023002"/>
    </source>
</evidence>
<dbReference type="GO" id="GO:0016705">
    <property type="term" value="F:oxidoreductase activity, acting on paired donors, with incorporation or reduction of molecular oxygen"/>
    <property type="evidence" value="ECO:0007669"/>
    <property type="project" value="InterPro"/>
</dbReference>